<evidence type="ECO:0000313" key="8">
    <source>
        <dbReference type="EMBL" id="KAL3827632.1"/>
    </source>
</evidence>
<dbReference type="Gene3D" id="3.90.230.10">
    <property type="entry name" value="Creatinase/methionine aminopeptidase superfamily"/>
    <property type="match status" value="1"/>
</dbReference>
<dbReference type="AlphaFoldDB" id="A0ABD3STU5"/>
<proteinExistence type="inferred from homology"/>
<keyword evidence="2" id="KW-0479">Metal-binding</keyword>
<dbReference type="SUPFAM" id="SSF55920">
    <property type="entry name" value="Creatinase/aminopeptidase"/>
    <property type="match status" value="1"/>
</dbReference>
<dbReference type="CDD" id="cd01085">
    <property type="entry name" value="APP"/>
    <property type="match status" value="1"/>
</dbReference>
<evidence type="ECO:0000259" key="6">
    <source>
        <dbReference type="Pfam" id="PF01321"/>
    </source>
</evidence>
<dbReference type="PANTHER" id="PTHR43763:SF6">
    <property type="entry name" value="XAA-PRO AMINOPEPTIDASE 1"/>
    <property type="match status" value="1"/>
</dbReference>
<evidence type="ECO:0000256" key="3">
    <source>
        <dbReference type="ARBA" id="ARBA00022801"/>
    </source>
</evidence>
<evidence type="ECO:0000259" key="5">
    <source>
        <dbReference type="Pfam" id="PF00557"/>
    </source>
</evidence>
<dbReference type="GO" id="GO:0046872">
    <property type="term" value="F:metal ion binding"/>
    <property type="evidence" value="ECO:0007669"/>
    <property type="project" value="UniProtKB-KW"/>
</dbReference>
<dbReference type="GO" id="GO:0005737">
    <property type="term" value="C:cytoplasm"/>
    <property type="evidence" value="ECO:0007669"/>
    <property type="project" value="UniProtKB-ARBA"/>
</dbReference>
<sequence length="849" mass="92420">MTAALFSRAATTTTKTTSTTKNITVPYARSFGLSRLIAALFAATTANTPSSPSSSSSLARAFSPSALPPPIVVATNGYRHPRPRTTWPSSFSSSATAFIIANTRGGSIVPNSSYSSPGGRGVRELVVKSSSTTTETTMDEVKASASARTAAEKLEAMRKKMEECGVDVYLVPSDDPHLSEYVPAAYMRRGYLTDFHGSAGTALVTASSSSSSSSSEEEEDDKESEIGNGRGGRAYLWTDSRYFNEASLRLDPDHWVLMRQGNTDVPSIVKFLTDMAVEQHKTRGVPLRVGMDAYVHSASFAKELTDAFESAAADLTVDDAGGDSPAINGHDVGVDGAPARPPAPVIAVLDTLDGRPNIVDSIWEGRPALPKNPFRVHPMVYAGMTVIEKVAKVRSKMNEKKATLAVFGALDDVAYLLNLRCMNDVETCPVGIAYATVSHDQVTLYCDDEKVRPPEVAEHLRSSGVEVRPYDDVVKDVRSHLGADPIKGKVWIDGARSNYALSRVVPTGPNRIDLQNPVTPMKACKNPAEMEGMRRAHIVDGAAMAEFMAWIENAIVVEGRSDVSEVEVDEVLTGFRSKQPGFVEVSFPTIAGVGSNGAIVHYRAARGSELLKYVDRTRPILIDSGAQYEYGTTDVTRTWFFGEHPSDDFKDMYTRVLKGNIGVDTMMFPENTPGFVLDVFARKALWEVGKDYGHGTGHGVGAALNVHEGPHSISPRWLNKEVLKLGMVTSNEPGYYEDGNFGVRIENLLEIVDANLANGEDENESVTTDDAPPTKKQKTEAKKKFLKFSHLTQIPIQKNLINLDIMTEAELDWLDAYHEEVLQKVAPLLEEGSPAMEWLAKSCEKICRH</sequence>
<protein>
    <submittedName>
        <fullName evidence="8">Uncharacterized protein</fullName>
    </submittedName>
</protein>
<dbReference type="Proteomes" id="UP001530377">
    <property type="component" value="Unassembled WGS sequence"/>
</dbReference>
<dbReference type="InterPro" id="IPR032416">
    <property type="entry name" value="Peptidase_M24_C"/>
</dbReference>
<evidence type="ECO:0000256" key="2">
    <source>
        <dbReference type="ARBA" id="ARBA00022723"/>
    </source>
</evidence>
<dbReference type="InterPro" id="IPR033740">
    <property type="entry name" value="Pept_M24B"/>
</dbReference>
<reference evidence="8 9" key="1">
    <citation type="submission" date="2024-10" db="EMBL/GenBank/DDBJ databases">
        <title>Updated reference genomes for cyclostephanoid diatoms.</title>
        <authorList>
            <person name="Roberts W.R."/>
            <person name="Alverson A.J."/>
        </authorList>
    </citation>
    <scope>NUCLEOTIDE SEQUENCE [LARGE SCALE GENOMIC DNA]</scope>
    <source>
        <strain evidence="8 9">AJA228-03</strain>
    </source>
</reference>
<dbReference type="Pfam" id="PF01321">
    <property type="entry name" value="Creatinase_N"/>
    <property type="match status" value="1"/>
</dbReference>
<evidence type="ECO:0000313" key="9">
    <source>
        <dbReference type="Proteomes" id="UP001530377"/>
    </source>
</evidence>
<feature type="region of interest" description="Disordered" evidence="4">
    <location>
        <begin position="205"/>
        <end position="230"/>
    </location>
</feature>
<accession>A0ABD3STU5</accession>
<dbReference type="InterPro" id="IPR050422">
    <property type="entry name" value="X-Pro_aminopeptidase_P"/>
</dbReference>
<keyword evidence="9" id="KW-1185">Reference proteome</keyword>
<evidence type="ECO:0000256" key="1">
    <source>
        <dbReference type="ARBA" id="ARBA00008766"/>
    </source>
</evidence>
<organism evidence="8 9">
    <name type="scientific">Cyclostephanos tholiformis</name>
    <dbReference type="NCBI Taxonomy" id="382380"/>
    <lineage>
        <taxon>Eukaryota</taxon>
        <taxon>Sar</taxon>
        <taxon>Stramenopiles</taxon>
        <taxon>Ochrophyta</taxon>
        <taxon>Bacillariophyta</taxon>
        <taxon>Coscinodiscophyceae</taxon>
        <taxon>Thalassiosirophycidae</taxon>
        <taxon>Stephanodiscales</taxon>
        <taxon>Stephanodiscaceae</taxon>
        <taxon>Cyclostephanos</taxon>
    </lineage>
</organism>
<feature type="domain" description="Peptidase M24" evidence="5">
    <location>
        <begin position="531"/>
        <end position="751"/>
    </location>
</feature>
<keyword evidence="3" id="KW-0378">Hydrolase</keyword>
<dbReference type="Pfam" id="PF00557">
    <property type="entry name" value="Peptidase_M24"/>
    <property type="match status" value="1"/>
</dbReference>
<dbReference type="InterPro" id="IPR000994">
    <property type="entry name" value="Pept_M24"/>
</dbReference>
<evidence type="ECO:0000256" key="4">
    <source>
        <dbReference type="SAM" id="MobiDB-lite"/>
    </source>
</evidence>
<dbReference type="Pfam" id="PF16188">
    <property type="entry name" value="Peptidase_M24_C"/>
    <property type="match status" value="1"/>
</dbReference>
<dbReference type="FunFam" id="3.90.230.10:FF:000009">
    <property type="entry name" value="xaa-Pro aminopeptidase 2"/>
    <property type="match status" value="1"/>
</dbReference>
<dbReference type="InterPro" id="IPR036005">
    <property type="entry name" value="Creatinase/aminopeptidase-like"/>
</dbReference>
<feature type="domain" description="Peptidase M24 C-terminal" evidence="7">
    <location>
        <begin position="784"/>
        <end position="846"/>
    </location>
</feature>
<dbReference type="Pfam" id="PF16189">
    <property type="entry name" value="Creatinase_N_2"/>
    <property type="match status" value="1"/>
</dbReference>
<dbReference type="GO" id="GO:0004177">
    <property type="term" value="F:aminopeptidase activity"/>
    <property type="evidence" value="ECO:0007669"/>
    <property type="project" value="UniProtKB-ARBA"/>
</dbReference>
<gene>
    <name evidence="8" type="ORF">ACHAXA_000505</name>
</gene>
<dbReference type="Gene3D" id="3.40.350.10">
    <property type="entry name" value="Creatinase/prolidase N-terminal domain"/>
    <property type="match status" value="2"/>
</dbReference>
<dbReference type="InterPro" id="IPR000587">
    <property type="entry name" value="Creatinase_N"/>
</dbReference>
<dbReference type="EMBL" id="JALLPB020000001">
    <property type="protein sequence ID" value="KAL3827632.1"/>
    <property type="molecule type" value="Genomic_DNA"/>
</dbReference>
<dbReference type="InterPro" id="IPR029149">
    <property type="entry name" value="Creatin/AminoP/Spt16_N"/>
</dbReference>
<name>A0ABD3STU5_9STRA</name>
<dbReference type="PANTHER" id="PTHR43763">
    <property type="entry name" value="XAA-PRO AMINOPEPTIDASE 1"/>
    <property type="match status" value="1"/>
</dbReference>
<comment type="caution">
    <text evidence="8">The sequence shown here is derived from an EMBL/GenBank/DDBJ whole genome shotgun (WGS) entry which is preliminary data.</text>
</comment>
<comment type="similarity">
    <text evidence="1">Belongs to the peptidase M24B family.</text>
</comment>
<feature type="domain" description="Creatinase N-terminal" evidence="6">
    <location>
        <begin position="154"/>
        <end position="311"/>
    </location>
</feature>
<evidence type="ECO:0000259" key="7">
    <source>
        <dbReference type="Pfam" id="PF16188"/>
    </source>
</evidence>